<feature type="chain" id="PRO_5001634474" description="Choloylglycine hydrolase/NAAA C-terminal domain-containing protein" evidence="4">
    <location>
        <begin position="17"/>
        <end position="315"/>
    </location>
</feature>
<evidence type="ECO:0000259" key="5">
    <source>
        <dbReference type="Pfam" id="PF02275"/>
    </source>
</evidence>
<evidence type="ECO:0000313" key="7">
    <source>
        <dbReference type="Proteomes" id="UP000030745"/>
    </source>
</evidence>
<dbReference type="GO" id="GO:0016787">
    <property type="term" value="F:hydrolase activity"/>
    <property type="evidence" value="ECO:0007669"/>
    <property type="project" value="UniProtKB-KW"/>
</dbReference>
<evidence type="ECO:0000256" key="1">
    <source>
        <dbReference type="ARBA" id="ARBA00006625"/>
    </source>
</evidence>
<dbReference type="GeneID" id="24131079"/>
<dbReference type="KEGG" id="spar:SPRG_08876"/>
<sequence>MRLALAVFALVSLSQASIDVIVQSSPSSLVSARTFPIGLESTTIEIVPRGERLYDAAFAWTSQYGYVALHAHNVILDGINEAGLSAALLDWGTSIPVPAGADGLPVITALVPFVLSNFGSLDDVQAGLAHVRLRPMAQHAWRLTVHDSKGRSLILNATNHVLDAPRVVQAVDDAKTTQSLRQHDATRLVRVAATDASAATTGVPSAVASAVARFDATYTIQASAQSLLVRDHDAKTLYLKNMASPSVLHQIPYDAEVMERATLQLSEDGALLTSNSWTNVILGWLFLLVCIALSIASAQAFMRRQGYHHLQLIHK</sequence>
<reference evidence="6 7" key="1">
    <citation type="journal article" date="2013" name="PLoS Genet.">
        <title>Distinctive expansion of potential virulence genes in the genome of the oomycete fish pathogen Saprolegnia parasitica.</title>
        <authorList>
            <person name="Jiang R.H."/>
            <person name="de Bruijn I."/>
            <person name="Haas B.J."/>
            <person name="Belmonte R."/>
            <person name="Lobach L."/>
            <person name="Christie J."/>
            <person name="van den Ackerveken G."/>
            <person name="Bottin A."/>
            <person name="Bulone V."/>
            <person name="Diaz-Moreno S.M."/>
            <person name="Dumas B."/>
            <person name="Fan L."/>
            <person name="Gaulin E."/>
            <person name="Govers F."/>
            <person name="Grenville-Briggs L.J."/>
            <person name="Horner N.R."/>
            <person name="Levin J.Z."/>
            <person name="Mammella M."/>
            <person name="Meijer H.J."/>
            <person name="Morris P."/>
            <person name="Nusbaum C."/>
            <person name="Oome S."/>
            <person name="Phillips A.J."/>
            <person name="van Rooyen D."/>
            <person name="Rzeszutek E."/>
            <person name="Saraiva M."/>
            <person name="Secombes C.J."/>
            <person name="Seidl M.F."/>
            <person name="Snel B."/>
            <person name="Stassen J.H."/>
            <person name="Sykes S."/>
            <person name="Tripathy S."/>
            <person name="van den Berg H."/>
            <person name="Vega-Arreguin J.C."/>
            <person name="Wawra S."/>
            <person name="Young S.K."/>
            <person name="Zeng Q."/>
            <person name="Dieguez-Uribeondo J."/>
            <person name="Russ C."/>
            <person name="Tyler B.M."/>
            <person name="van West P."/>
        </authorList>
    </citation>
    <scope>NUCLEOTIDE SEQUENCE [LARGE SCALE GENOMIC DNA]</scope>
    <source>
        <strain evidence="6 7">CBS 223.65</strain>
    </source>
</reference>
<organism evidence="6 7">
    <name type="scientific">Saprolegnia parasitica (strain CBS 223.65)</name>
    <dbReference type="NCBI Taxonomy" id="695850"/>
    <lineage>
        <taxon>Eukaryota</taxon>
        <taxon>Sar</taxon>
        <taxon>Stramenopiles</taxon>
        <taxon>Oomycota</taxon>
        <taxon>Saprolegniomycetes</taxon>
        <taxon>Saprolegniales</taxon>
        <taxon>Saprolegniaceae</taxon>
        <taxon>Saprolegnia</taxon>
    </lineage>
</organism>
<feature type="transmembrane region" description="Helical" evidence="3">
    <location>
        <begin position="281"/>
        <end position="302"/>
    </location>
</feature>
<dbReference type="Gene3D" id="3.60.60.10">
    <property type="entry name" value="Penicillin V Acylase, Chain A"/>
    <property type="match status" value="1"/>
</dbReference>
<keyword evidence="2" id="KW-0378">Hydrolase</keyword>
<dbReference type="InterPro" id="IPR052193">
    <property type="entry name" value="Peptidase_C59"/>
</dbReference>
<proteinExistence type="inferred from homology"/>
<protein>
    <recommendedName>
        <fullName evidence="5">Choloylglycine hydrolase/NAAA C-terminal domain-containing protein</fullName>
    </recommendedName>
</protein>
<keyword evidence="3" id="KW-0812">Transmembrane</keyword>
<dbReference type="SUPFAM" id="SSF56235">
    <property type="entry name" value="N-terminal nucleophile aminohydrolases (Ntn hydrolases)"/>
    <property type="match status" value="1"/>
</dbReference>
<dbReference type="PANTHER" id="PTHR35527">
    <property type="entry name" value="CHOLOYLGLYCINE HYDROLASE"/>
    <property type="match status" value="1"/>
</dbReference>
<keyword evidence="3" id="KW-1133">Transmembrane helix</keyword>
<feature type="domain" description="Choloylglycine hydrolase/NAAA C-terminal" evidence="5">
    <location>
        <begin position="30"/>
        <end position="162"/>
    </location>
</feature>
<evidence type="ECO:0000256" key="3">
    <source>
        <dbReference type="SAM" id="Phobius"/>
    </source>
</evidence>
<keyword evidence="7" id="KW-1185">Reference proteome</keyword>
<keyword evidence="3" id="KW-0472">Membrane</keyword>
<dbReference type="Proteomes" id="UP000030745">
    <property type="component" value="Unassembled WGS sequence"/>
</dbReference>
<evidence type="ECO:0000256" key="2">
    <source>
        <dbReference type="ARBA" id="ARBA00022801"/>
    </source>
</evidence>
<comment type="similarity">
    <text evidence="1">Belongs to the peptidase C59 family.</text>
</comment>
<feature type="signal peptide" evidence="4">
    <location>
        <begin position="1"/>
        <end position="16"/>
    </location>
</feature>
<accession>A0A067CFJ1</accession>
<name>A0A067CFJ1_SAPPC</name>
<dbReference type="VEuPathDB" id="FungiDB:SPRG_08876"/>
<gene>
    <name evidence="6" type="ORF">SPRG_08876</name>
</gene>
<dbReference type="RefSeq" id="XP_012203611.1">
    <property type="nucleotide sequence ID" value="XM_012348221.1"/>
</dbReference>
<dbReference type="OrthoDB" id="81816at2759"/>
<dbReference type="OMA" id="NVILGWL"/>
<dbReference type="Pfam" id="PF02275">
    <property type="entry name" value="CBAH"/>
    <property type="match status" value="1"/>
</dbReference>
<dbReference type="AlphaFoldDB" id="A0A067CFJ1"/>
<dbReference type="PANTHER" id="PTHR35527:SF2">
    <property type="entry name" value="HYDROLASE"/>
    <property type="match status" value="1"/>
</dbReference>
<evidence type="ECO:0000256" key="4">
    <source>
        <dbReference type="SAM" id="SignalP"/>
    </source>
</evidence>
<keyword evidence="4" id="KW-0732">Signal</keyword>
<dbReference type="InterPro" id="IPR029055">
    <property type="entry name" value="Ntn_hydrolases_N"/>
</dbReference>
<evidence type="ECO:0000313" key="6">
    <source>
        <dbReference type="EMBL" id="KDO25577.1"/>
    </source>
</evidence>
<dbReference type="InterPro" id="IPR029132">
    <property type="entry name" value="CBAH/NAAA_C"/>
</dbReference>
<dbReference type="EMBL" id="KK583230">
    <property type="protein sequence ID" value="KDO25577.1"/>
    <property type="molecule type" value="Genomic_DNA"/>
</dbReference>